<accession>A0ABR2T1R5</accession>
<dbReference type="PROSITE" id="PS50969">
    <property type="entry name" value="FCP1"/>
    <property type="match status" value="1"/>
</dbReference>
<dbReference type="InterPro" id="IPR036412">
    <property type="entry name" value="HAD-like_sf"/>
</dbReference>
<dbReference type="InterPro" id="IPR011948">
    <property type="entry name" value="Dullard_phosphatase"/>
</dbReference>
<dbReference type="InterPro" id="IPR023214">
    <property type="entry name" value="HAD_sf"/>
</dbReference>
<dbReference type="Proteomes" id="UP001396334">
    <property type="component" value="Unassembled WGS sequence"/>
</dbReference>
<evidence type="ECO:0000313" key="2">
    <source>
        <dbReference type="EMBL" id="KAK9031149.1"/>
    </source>
</evidence>
<feature type="domain" description="FCP1 homology" evidence="1">
    <location>
        <begin position="121"/>
        <end position="281"/>
    </location>
</feature>
<name>A0ABR2T1R5_9ROSI</name>
<dbReference type="Gene3D" id="3.40.50.1000">
    <property type="entry name" value="HAD superfamily/HAD-like"/>
    <property type="match status" value="1"/>
</dbReference>
<dbReference type="CDD" id="cd07521">
    <property type="entry name" value="HAD_FCP1-like"/>
    <property type="match status" value="1"/>
</dbReference>
<dbReference type="NCBIfam" id="TIGR02251">
    <property type="entry name" value="HIF-SF_euk"/>
    <property type="match status" value="1"/>
</dbReference>
<evidence type="ECO:0000313" key="3">
    <source>
        <dbReference type="Proteomes" id="UP001396334"/>
    </source>
</evidence>
<organism evidence="2 3">
    <name type="scientific">Hibiscus sabdariffa</name>
    <name type="common">roselle</name>
    <dbReference type="NCBI Taxonomy" id="183260"/>
    <lineage>
        <taxon>Eukaryota</taxon>
        <taxon>Viridiplantae</taxon>
        <taxon>Streptophyta</taxon>
        <taxon>Embryophyta</taxon>
        <taxon>Tracheophyta</taxon>
        <taxon>Spermatophyta</taxon>
        <taxon>Magnoliopsida</taxon>
        <taxon>eudicotyledons</taxon>
        <taxon>Gunneridae</taxon>
        <taxon>Pentapetalae</taxon>
        <taxon>rosids</taxon>
        <taxon>malvids</taxon>
        <taxon>Malvales</taxon>
        <taxon>Malvaceae</taxon>
        <taxon>Malvoideae</taxon>
        <taxon>Hibiscus</taxon>
    </lineage>
</organism>
<sequence>MTSDKSKKPIKRLQLHHSFQTRRCFSGKKINSITVVASINKSIIRCGHRLTRILTKFARRVTPSCRFKGFKVFDEKPHFGDDDNDDDVSLGPKLEYKTCTFNFLPRSPVLLLQNNVLPPLGPDKKGTIVLDLDETLVHSSLGPPPPRYDFTVSRVVDGVTVYFYVFKRPGVEEFLEIISNKYEIVVFTAGHKAYASKVLDILDPSGYISHRFYRDSCKQVRGKFVKDLSGFGRDLRKVVIVDDNPKSYSLQPENGIPIKPFYGEALWDRELMKLAGFFMRCDLFPDIRDAVNFYLGGATKGII</sequence>
<gene>
    <name evidence="2" type="ORF">V6N11_032536</name>
</gene>
<comment type="caution">
    <text evidence="2">The sequence shown here is derived from an EMBL/GenBank/DDBJ whole genome shotgun (WGS) entry which is preliminary data.</text>
</comment>
<proteinExistence type="predicted"/>
<evidence type="ECO:0000259" key="1">
    <source>
        <dbReference type="PROSITE" id="PS50969"/>
    </source>
</evidence>
<dbReference type="EMBL" id="JBBPBN010000010">
    <property type="protein sequence ID" value="KAK9031149.1"/>
    <property type="molecule type" value="Genomic_DNA"/>
</dbReference>
<dbReference type="PANTHER" id="PTHR12210">
    <property type="entry name" value="DULLARD PROTEIN PHOSPHATASE"/>
    <property type="match status" value="1"/>
</dbReference>
<protein>
    <recommendedName>
        <fullName evidence="1">FCP1 homology domain-containing protein</fullName>
    </recommendedName>
</protein>
<reference evidence="2 3" key="1">
    <citation type="journal article" date="2024" name="G3 (Bethesda)">
        <title>Genome assembly of Hibiscus sabdariffa L. provides insights into metabolisms of medicinal natural products.</title>
        <authorList>
            <person name="Kim T."/>
        </authorList>
    </citation>
    <scope>NUCLEOTIDE SEQUENCE [LARGE SCALE GENOMIC DNA]</scope>
    <source>
        <strain evidence="2">TK-2024</strain>
        <tissue evidence="2">Old leaves</tissue>
    </source>
</reference>
<dbReference type="SUPFAM" id="SSF56784">
    <property type="entry name" value="HAD-like"/>
    <property type="match status" value="1"/>
</dbReference>
<keyword evidence="3" id="KW-1185">Reference proteome</keyword>
<dbReference type="InterPro" id="IPR050365">
    <property type="entry name" value="TIM50"/>
</dbReference>
<dbReference type="Pfam" id="PF03031">
    <property type="entry name" value="NIF"/>
    <property type="match status" value="1"/>
</dbReference>
<dbReference type="InterPro" id="IPR004274">
    <property type="entry name" value="FCP1_dom"/>
</dbReference>
<dbReference type="SMART" id="SM00577">
    <property type="entry name" value="CPDc"/>
    <property type="match status" value="1"/>
</dbReference>